<dbReference type="GO" id="GO:0016301">
    <property type="term" value="F:kinase activity"/>
    <property type="evidence" value="ECO:0007669"/>
    <property type="project" value="UniProtKB-KW"/>
</dbReference>
<evidence type="ECO:0000313" key="2">
    <source>
        <dbReference type="Proteomes" id="UP000237271"/>
    </source>
</evidence>
<dbReference type="OrthoDB" id="107794at2759"/>
<dbReference type="AlphaFoldDB" id="A0A2P4XST6"/>
<name>A0A2P4XST6_9STRA</name>
<dbReference type="InterPro" id="IPR052727">
    <property type="entry name" value="Rab4/Rab5_effector"/>
</dbReference>
<gene>
    <name evidence="1" type="ORF">PHPALM_15199</name>
</gene>
<dbReference type="EMBL" id="NCKW01008120">
    <property type="protein sequence ID" value="POM68624.1"/>
    <property type="molecule type" value="Genomic_DNA"/>
</dbReference>
<dbReference type="PANTHER" id="PTHR13510">
    <property type="entry name" value="FYVE-FINGER-CONTAINING RAB5 EFFECTOR PROTEIN RABENOSYN-5-RELATED"/>
    <property type="match status" value="1"/>
</dbReference>
<proteinExistence type="predicted"/>
<keyword evidence="2" id="KW-1185">Reference proteome</keyword>
<dbReference type="Gene3D" id="3.20.20.60">
    <property type="entry name" value="Phosphoenolpyruvate-binding domains"/>
    <property type="match status" value="1"/>
</dbReference>
<keyword evidence="1" id="KW-0670">Pyruvate</keyword>
<accession>A0A2P4XST6</accession>
<dbReference type="PANTHER" id="PTHR13510:SF44">
    <property type="entry name" value="RABENOSYN-5"/>
    <property type="match status" value="1"/>
</dbReference>
<organism evidence="1 2">
    <name type="scientific">Phytophthora palmivora</name>
    <dbReference type="NCBI Taxonomy" id="4796"/>
    <lineage>
        <taxon>Eukaryota</taxon>
        <taxon>Sar</taxon>
        <taxon>Stramenopiles</taxon>
        <taxon>Oomycota</taxon>
        <taxon>Peronosporomycetes</taxon>
        <taxon>Peronosporales</taxon>
        <taxon>Peronosporaceae</taxon>
        <taxon>Phytophthora</taxon>
    </lineage>
</organism>
<sequence>MLAPLRYAYCGQMKKLTWMLQQKREERRLGGSPKLQTLEHVCVTCRSKAGGLFSTKCRICLGDLCMSCSIKKRLSFLSPDSSLVRHKVAVYASLFDGLIRVTSTSDGKGETHNTEEVDNHKGVNFLGLIVELHCLTRTIANDVLDGDDCVMLSDESAQVPIESVATMNTVIMVANQLLLQLNYQAKFQFDLPTSDVESVVSLAVLTANEMHA</sequence>
<dbReference type="InterPro" id="IPR040442">
    <property type="entry name" value="Pyrv_kinase-like_dom_sf"/>
</dbReference>
<reference evidence="1 2" key="1">
    <citation type="journal article" date="2017" name="Genome Biol. Evol.">
        <title>Phytophthora megakarya and P. palmivora, closely related causal agents of cacao black pod rot, underwent increases in genome sizes and gene numbers by different mechanisms.</title>
        <authorList>
            <person name="Ali S.S."/>
            <person name="Shao J."/>
            <person name="Lary D.J."/>
            <person name="Kronmiller B."/>
            <person name="Shen D."/>
            <person name="Strem M.D."/>
            <person name="Amoako-Attah I."/>
            <person name="Akrofi A.Y."/>
            <person name="Begoude B.A."/>
            <person name="Ten Hoopen G.M."/>
            <person name="Coulibaly K."/>
            <person name="Kebe B.I."/>
            <person name="Melnick R.L."/>
            <person name="Guiltinan M.J."/>
            <person name="Tyler B.M."/>
            <person name="Meinhardt L.W."/>
            <person name="Bailey B.A."/>
        </authorList>
    </citation>
    <scope>NUCLEOTIDE SEQUENCE [LARGE SCALE GENOMIC DNA]</scope>
    <source>
        <strain evidence="2">sbr112.9</strain>
    </source>
</reference>
<dbReference type="InterPro" id="IPR015813">
    <property type="entry name" value="Pyrv/PenolPyrv_kinase-like_dom"/>
</dbReference>
<dbReference type="Proteomes" id="UP000237271">
    <property type="component" value="Unassembled WGS sequence"/>
</dbReference>
<keyword evidence="1" id="KW-0418">Kinase</keyword>
<keyword evidence="1" id="KW-0808">Transferase</keyword>
<evidence type="ECO:0000313" key="1">
    <source>
        <dbReference type="EMBL" id="POM68624.1"/>
    </source>
</evidence>
<protein>
    <submittedName>
        <fullName evidence="1">Pyruvate kinase</fullName>
    </submittedName>
</protein>
<comment type="caution">
    <text evidence="1">The sequence shown here is derived from an EMBL/GenBank/DDBJ whole genome shotgun (WGS) entry which is preliminary data.</text>
</comment>
<dbReference type="SUPFAM" id="SSF51621">
    <property type="entry name" value="Phosphoenolpyruvate/pyruvate domain"/>
    <property type="match status" value="1"/>
</dbReference>